<reference evidence="6" key="1">
    <citation type="submission" date="2017-02" db="UniProtKB">
        <authorList>
            <consortium name="WormBaseParasite"/>
        </authorList>
    </citation>
    <scope>IDENTIFICATION</scope>
</reference>
<dbReference type="InterPro" id="IPR036457">
    <property type="entry name" value="PPM-type-like_dom_sf"/>
</dbReference>
<name>A0A0R3PQP2_ANGCS</name>
<dbReference type="CDD" id="cd00143">
    <property type="entry name" value="PP2Cc"/>
    <property type="match status" value="1"/>
</dbReference>
<dbReference type="GO" id="GO:0004741">
    <property type="term" value="F:[pyruvate dehydrogenase (acetyl-transferring)]-phosphatase activity"/>
    <property type="evidence" value="ECO:0007669"/>
    <property type="project" value="TreeGrafter"/>
</dbReference>
<accession>A0A0R3PQP2</accession>
<dbReference type="GO" id="GO:0046872">
    <property type="term" value="F:metal ion binding"/>
    <property type="evidence" value="ECO:0007669"/>
    <property type="project" value="UniProtKB-KW"/>
</dbReference>
<comment type="similarity">
    <text evidence="4">Belongs to the PP2C family.</text>
</comment>
<evidence type="ECO:0000259" key="5">
    <source>
        <dbReference type="PROSITE" id="PS51746"/>
    </source>
</evidence>
<feature type="domain" description="PPM-type phosphatase" evidence="5">
    <location>
        <begin position="30"/>
        <end position="443"/>
    </location>
</feature>
<dbReference type="WBParaSite" id="ACOC_0000769701-mRNA-1">
    <property type="protein sequence ID" value="ACOC_0000769701-mRNA-1"/>
    <property type="gene ID" value="ACOC_0000769701"/>
</dbReference>
<organism evidence="6">
    <name type="scientific">Angiostrongylus costaricensis</name>
    <name type="common">Nematode worm</name>
    <dbReference type="NCBI Taxonomy" id="334426"/>
    <lineage>
        <taxon>Eukaryota</taxon>
        <taxon>Metazoa</taxon>
        <taxon>Ecdysozoa</taxon>
        <taxon>Nematoda</taxon>
        <taxon>Chromadorea</taxon>
        <taxon>Rhabditida</taxon>
        <taxon>Rhabditina</taxon>
        <taxon>Rhabditomorpha</taxon>
        <taxon>Strongyloidea</taxon>
        <taxon>Metastrongylidae</taxon>
        <taxon>Angiostrongylus</taxon>
    </lineage>
</organism>
<evidence type="ECO:0000256" key="2">
    <source>
        <dbReference type="ARBA" id="ARBA00022801"/>
    </source>
</evidence>
<evidence type="ECO:0000256" key="1">
    <source>
        <dbReference type="ARBA" id="ARBA00022723"/>
    </source>
</evidence>
<evidence type="ECO:0000256" key="4">
    <source>
        <dbReference type="RuleBase" id="RU003465"/>
    </source>
</evidence>
<protein>
    <submittedName>
        <fullName evidence="6">PPM-type phosphatase domain-containing protein</fullName>
    </submittedName>
</protein>
<dbReference type="SUPFAM" id="SSF81606">
    <property type="entry name" value="PP2C-like"/>
    <property type="match status" value="1"/>
</dbReference>
<proteinExistence type="inferred from homology"/>
<evidence type="ECO:0000256" key="3">
    <source>
        <dbReference type="ARBA" id="ARBA00022912"/>
    </source>
</evidence>
<dbReference type="PROSITE" id="PS51746">
    <property type="entry name" value="PPM_2"/>
    <property type="match status" value="1"/>
</dbReference>
<dbReference type="InterPro" id="IPR015655">
    <property type="entry name" value="PP2C"/>
</dbReference>
<dbReference type="InterPro" id="IPR000222">
    <property type="entry name" value="PP2C_BS"/>
</dbReference>
<dbReference type="SMART" id="SM00332">
    <property type="entry name" value="PP2Cc"/>
    <property type="match status" value="1"/>
</dbReference>
<dbReference type="InterPro" id="IPR001932">
    <property type="entry name" value="PPM-type_phosphatase-like_dom"/>
</dbReference>
<dbReference type="PANTHER" id="PTHR13832:SF792">
    <property type="entry name" value="GM14286P"/>
    <property type="match status" value="1"/>
</dbReference>
<dbReference type="Pfam" id="PF00481">
    <property type="entry name" value="PP2C"/>
    <property type="match status" value="1"/>
</dbReference>
<dbReference type="PROSITE" id="PS01032">
    <property type="entry name" value="PPM_1"/>
    <property type="match status" value="1"/>
</dbReference>
<dbReference type="Gene3D" id="3.60.40.10">
    <property type="entry name" value="PPM-type phosphatase domain"/>
    <property type="match status" value="1"/>
</dbReference>
<sequence>LFSSIFTRCFFLSELFRAHERSVSIEQDSIVRVDTCQLAANNPIEDFYSAAKCLSSNAFLFGVFDGHGGPACSRHVSTSLFPYICASVLQKHEVGGFNVFFLLTETKTLPLEDRLEWIFGSADPHLPNLFIESFCSVELPIVDFIVREALKFAFETCDEDLCRAALPDSKGHFDKLSVMTAASGSCATLAHVRGRNLHVANVGDGAAVLDSKTPGVVHANGSVTARHLSHAHCVDNADEVQRIRSSHPNSETQLLRGGRLLGELYPLRAFGDVRFKWPLDLQKVVLEPMGNPAPPNLLTPPYLTVSPEVLYHKLTPNDRFLVLATDGLWEWLDPDTVVRLVHDHALGTMTLQPYQPKDGATLKQVRVFKCFWVLIELHQRRIGDQGRKKPIDENCATHIIRNALGGVTGGQSKQYERLIDILQVAPGRARNYRDDISVIVIHFNEDYLAQKEDQFSSDGIEIQAV</sequence>
<keyword evidence="1" id="KW-0479">Metal-binding</keyword>
<dbReference type="PANTHER" id="PTHR13832">
    <property type="entry name" value="PROTEIN PHOSPHATASE 2C"/>
    <property type="match status" value="1"/>
</dbReference>
<evidence type="ECO:0000313" key="6">
    <source>
        <dbReference type="WBParaSite" id="ACOC_0000769701-mRNA-1"/>
    </source>
</evidence>
<dbReference type="OMA" id="DHNAWNP"/>
<keyword evidence="3 4" id="KW-0904">Protein phosphatase</keyword>
<keyword evidence="2 4" id="KW-0378">Hydrolase</keyword>
<dbReference type="GO" id="GO:0005739">
    <property type="term" value="C:mitochondrion"/>
    <property type="evidence" value="ECO:0007669"/>
    <property type="project" value="TreeGrafter"/>
</dbReference>
<dbReference type="AlphaFoldDB" id="A0A0R3PQP2"/>